<sequence>MQGKIIYGRFEVGKWKGVSFLGIVEGQTSRRAFRELMASPLIDTCDPEELQMRRRLLERNRISMAGISLMKGGSGSGLPNSYSLDESNT</sequence>
<dbReference type="Proteomes" id="UP000299102">
    <property type="component" value="Unassembled WGS sequence"/>
</dbReference>
<gene>
    <name evidence="1" type="ORF">EVAR_27730_1</name>
</gene>
<evidence type="ECO:0000313" key="2">
    <source>
        <dbReference type="Proteomes" id="UP000299102"/>
    </source>
</evidence>
<name>A0A4C1WRM7_EUMVA</name>
<evidence type="ECO:0000313" key="1">
    <source>
        <dbReference type="EMBL" id="GBP52785.1"/>
    </source>
</evidence>
<protein>
    <submittedName>
        <fullName evidence="1">Uncharacterized protein</fullName>
    </submittedName>
</protein>
<proteinExistence type="predicted"/>
<keyword evidence="2" id="KW-1185">Reference proteome</keyword>
<comment type="caution">
    <text evidence="1">The sequence shown here is derived from an EMBL/GenBank/DDBJ whole genome shotgun (WGS) entry which is preliminary data.</text>
</comment>
<dbReference type="AlphaFoldDB" id="A0A4C1WRM7"/>
<dbReference type="EMBL" id="BGZK01000609">
    <property type="protein sequence ID" value="GBP52785.1"/>
    <property type="molecule type" value="Genomic_DNA"/>
</dbReference>
<reference evidence="1 2" key="1">
    <citation type="journal article" date="2019" name="Commun. Biol.">
        <title>The bagworm genome reveals a unique fibroin gene that provides high tensile strength.</title>
        <authorList>
            <person name="Kono N."/>
            <person name="Nakamura H."/>
            <person name="Ohtoshi R."/>
            <person name="Tomita M."/>
            <person name="Numata K."/>
            <person name="Arakawa K."/>
        </authorList>
    </citation>
    <scope>NUCLEOTIDE SEQUENCE [LARGE SCALE GENOMIC DNA]</scope>
</reference>
<organism evidence="1 2">
    <name type="scientific">Eumeta variegata</name>
    <name type="common">Bagworm moth</name>
    <name type="synonym">Eumeta japonica</name>
    <dbReference type="NCBI Taxonomy" id="151549"/>
    <lineage>
        <taxon>Eukaryota</taxon>
        <taxon>Metazoa</taxon>
        <taxon>Ecdysozoa</taxon>
        <taxon>Arthropoda</taxon>
        <taxon>Hexapoda</taxon>
        <taxon>Insecta</taxon>
        <taxon>Pterygota</taxon>
        <taxon>Neoptera</taxon>
        <taxon>Endopterygota</taxon>
        <taxon>Lepidoptera</taxon>
        <taxon>Glossata</taxon>
        <taxon>Ditrysia</taxon>
        <taxon>Tineoidea</taxon>
        <taxon>Psychidae</taxon>
        <taxon>Oiketicinae</taxon>
        <taxon>Eumeta</taxon>
    </lineage>
</organism>
<accession>A0A4C1WRM7</accession>